<name>A0AAN6Y0D2_9PEZI</name>
<sequence>MKISFALVSVLAGLVMASPVPEAAAPAAVAPAPAVPAPIKPVPGGGEVGTQAFDSNCVSCVSRTCGAAGIRCLNRLNPILIVSCLALTCADDVFKCCVF</sequence>
<feature type="signal peptide" evidence="1">
    <location>
        <begin position="1"/>
        <end position="17"/>
    </location>
</feature>
<feature type="chain" id="PRO_5042856986" evidence="1">
    <location>
        <begin position="18"/>
        <end position="99"/>
    </location>
</feature>
<evidence type="ECO:0000313" key="3">
    <source>
        <dbReference type="Proteomes" id="UP001301769"/>
    </source>
</evidence>
<keyword evidence="1" id="KW-0732">Signal</keyword>
<dbReference type="Proteomes" id="UP001301769">
    <property type="component" value="Unassembled WGS sequence"/>
</dbReference>
<reference evidence="2" key="1">
    <citation type="journal article" date="2023" name="Mol. Phylogenet. Evol.">
        <title>Genome-scale phylogeny and comparative genomics of the fungal order Sordariales.</title>
        <authorList>
            <person name="Hensen N."/>
            <person name="Bonometti L."/>
            <person name="Westerberg I."/>
            <person name="Brannstrom I.O."/>
            <person name="Guillou S."/>
            <person name="Cros-Aarteil S."/>
            <person name="Calhoun S."/>
            <person name="Haridas S."/>
            <person name="Kuo A."/>
            <person name="Mondo S."/>
            <person name="Pangilinan J."/>
            <person name="Riley R."/>
            <person name="LaButti K."/>
            <person name="Andreopoulos B."/>
            <person name="Lipzen A."/>
            <person name="Chen C."/>
            <person name="Yan M."/>
            <person name="Daum C."/>
            <person name="Ng V."/>
            <person name="Clum A."/>
            <person name="Steindorff A."/>
            <person name="Ohm R.A."/>
            <person name="Martin F."/>
            <person name="Silar P."/>
            <person name="Natvig D.O."/>
            <person name="Lalanne C."/>
            <person name="Gautier V."/>
            <person name="Ament-Velasquez S.L."/>
            <person name="Kruys A."/>
            <person name="Hutchinson M.I."/>
            <person name="Powell A.J."/>
            <person name="Barry K."/>
            <person name="Miller A.N."/>
            <person name="Grigoriev I.V."/>
            <person name="Debuchy R."/>
            <person name="Gladieux P."/>
            <person name="Hiltunen Thoren M."/>
            <person name="Johannesson H."/>
        </authorList>
    </citation>
    <scope>NUCLEOTIDE SEQUENCE</scope>
    <source>
        <strain evidence="2">PSN293</strain>
    </source>
</reference>
<organism evidence="2 3">
    <name type="scientific">Rhypophila decipiens</name>
    <dbReference type="NCBI Taxonomy" id="261697"/>
    <lineage>
        <taxon>Eukaryota</taxon>
        <taxon>Fungi</taxon>
        <taxon>Dikarya</taxon>
        <taxon>Ascomycota</taxon>
        <taxon>Pezizomycotina</taxon>
        <taxon>Sordariomycetes</taxon>
        <taxon>Sordariomycetidae</taxon>
        <taxon>Sordariales</taxon>
        <taxon>Naviculisporaceae</taxon>
        <taxon>Rhypophila</taxon>
    </lineage>
</organism>
<protein>
    <submittedName>
        <fullName evidence="2">Uncharacterized protein</fullName>
    </submittedName>
</protein>
<reference evidence="2" key="2">
    <citation type="submission" date="2023-05" db="EMBL/GenBank/DDBJ databases">
        <authorList>
            <consortium name="Lawrence Berkeley National Laboratory"/>
            <person name="Steindorff A."/>
            <person name="Hensen N."/>
            <person name="Bonometti L."/>
            <person name="Westerberg I."/>
            <person name="Brannstrom I.O."/>
            <person name="Guillou S."/>
            <person name="Cros-Aarteil S."/>
            <person name="Calhoun S."/>
            <person name="Haridas S."/>
            <person name="Kuo A."/>
            <person name="Mondo S."/>
            <person name="Pangilinan J."/>
            <person name="Riley R."/>
            <person name="Labutti K."/>
            <person name="Andreopoulos B."/>
            <person name="Lipzen A."/>
            <person name="Chen C."/>
            <person name="Yanf M."/>
            <person name="Daum C."/>
            <person name="Ng V."/>
            <person name="Clum A."/>
            <person name="Ohm R."/>
            <person name="Martin F."/>
            <person name="Silar P."/>
            <person name="Natvig D."/>
            <person name="Lalanne C."/>
            <person name="Gautier V."/>
            <person name="Ament-Velasquez S.L."/>
            <person name="Kruys A."/>
            <person name="Hutchinson M.I."/>
            <person name="Powell A.J."/>
            <person name="Barry K."/>
            <person name="Miller A.N."/>
            <person name="Grigoriev I.V."/>
            <person name="Debuchy R."/>
            <person name="Gladieux P."/>
            <person name="Thoren M.H."/>
            <person name="Johannesson H."/>
        </authorList>
    </citation>
    <scope>NUCLEOTIDE SEQUENCE</scope>
    <source>
        <strain evidence="2">PSN293</strain>
    </source>
</reference>
<accession>A0AAN6Y0D2</accession>
<gene>
    <name evidence="2" type="ORF">QBC37DRAFT_379671</name>
</gene>
<comment type="caution">
    <text evidence="2">The sequence shown here is derived from an EMBL/GenBank/DDBJ whole genome shotgun (WGS) entry which is preliminary data.</text>
</comment>
<proteinExistence type="predicted"/>
<evidence type="ECO:0000313" key="2">
    <source>
        <dbReference type="EMBL" id="KAK4207857.1"/>
    </source>
</evidence>
<dbReference type="AlphaFoldDB" id="A0AAN6Y0D2"/>
<keyword evidence="3" id="KW-1185">Reference proteome</keyword>
<dbReference type="EMBL" id="MU858270">
    <property type="protein sequence ID" value="KAK4207857.1"/>
    <property type="molecule type" value="Genomic_DNA"/>
</dbReference>
<evidence type="ECO:0000256" key="1">
    <source>
        <dbReference type="SAM" id="SignalP"/>
    </source>
</evidence>